<dbReference type="EMBL" id="VYZA01000322">
    <property type="protein sequence ID" value="NWQ65801.1"/>
    <property type="molecule type" value="Genomic_DNA"/>
</dbReference>
<comment type="subcellular location">
    <subcellularLocation>
        <location evidence="1">Membrane</location>
        <topology evidence="1">Multi-pass membrane protein</topology>
    </subcellularLocation>
</comment>
<reference evidence="7 8" key="1">
    <citation type="submission" date="2019-09" db="EMBL/GenBank/DDBJ databases">
        <title>Bird 10,000 Genomes (B10K) Project - Family phase.</title>
        <authorList>
            <person name="Zhang G."/>
        </authorList>
    </citation>
    <scope>NUCLEOTIDE SEQUENCE [LARGE SCALE GENOMIC DNA]</scope>
    <source>
        <strain evidence="7">B10K-DU-004-15</strain>
        <tissue evidence="7">Mixed tissue sample</tissue>
    </source>
</reference>
<gene>
    <name evidence="7" type="primary">Serinc2</name>
    <name evidence="7" type="ORF">NEOCIN_R02434</name>
</gene>
<feature type="transmembrane region" description="Helical" evidence="6">
    <location>
        <begin position="434"/>
        <end position="458"/>
    </location>
</feature>
<evidence type="ECO:0000313" key="7">
    <source>
        <dbReference type="EMBL" id="NWQ65801.1"/>
    </source>
</evidence>
<feature type="transmembrane region" description="Helical" evidence="6">
    <location>
        <begin position="170"/>
        <end position="192"/>
    </location>
</feature>
<proteinExistence type="inferred from homology"/>
<evidence type="ECO:0000256" key="5">
    <source>
        <dbReference type="ARBA" id="ARBA00023136"/>
    </source>
</evidence>
<evidence type="ECO:0000256" key="6">
    <source>
        <dbReference type="SAM" id="Phobius"/>
    </source>
</evidence>
<evidence type="ECO:0000256" key="2">
    <source>
        <dbReference type="ARBA" id="ARBA00006665"/>
    </source>
</evidence>
<feature type="transmembrane region" description="Helical" evidence="6">
    <location>
        <begin position="332"/>
        <end position="350"/>
    </location>
</feature>
<evidence type="ECO:0000256" key="3">
    <source>
        <dbReference type="ARBA" id="ARBA00022692"/>
    </source>
</evidence>
<protein>
    <submittedName>
        <fullName evidence="7">SERC2 protein</fullName>
    </submittedName>
</protein>
<feature type="non-terminal residue" evidence="7">
    <location>
        <position position="1"/>
    </location>
</feature>
<evidence type="ECO:0000313" key="8">
    <source>
        <dbReference type="Proteomes" id="UP000556200"/>
    </source>
</evidence>
<dbReference type="Pfam" id="PF03348">
    <property type="entry name" value="Serinc"/>
    <property type="match status" value="2"/>
</dbReference>
<feature type="non-terminal residue" evidence="7">
    <location>
        <position position="464"/>
    </location>
</feature>
<feature type="transmembrane region" description="Helical" evidence="6">
    <location>
        <begin position="81"/>
        <end position="103"/>
    </location>
</feature>
<feature type="transmembrane region" description="Helical" evidence="6">
    <location>
        <begin position="213"/>
        <end position="239"/>
    </location>
</feature>
<dbReference type="PANTHER" id="PTHR10383">
    <property type="entry name" value="SERINE INCORPORATOR"/>
    <property type="match status" value="1"/>
</dbReference>
<dbReference type="PANTHER" id="PTHR10383:SF22">
    <property type="entry name" value="SERINE INCORPORATOR 2"/>
    <property type="match status" value="1"/>
</dbReference>
<comment type="caution">
    <text evidence="7">The sequence shown here is derived from an EMBL/GenBank/DDBJ whole genome shotgun (WGS) entry which is preliminary data.</text>
</comment>
<evidence type="ECO:0000256" key="4">
    <source>
        <dbReference type="ARBA" id="ARBA00022989"/>
    </source>
</evidence>
<feature type="transmembrane region" description="Helical" evidence="6">
    <location>
        <begin position="26"/>
        <end position="47"/>
    </location>
</feature>
<comment type="similarity">
    <text evidence="2">Belongs to the TDE1 family.</text>
</comment>
<feature type="transmembrane region" description="Helical" evidence="6">
    <location>
        <begin position="393"/>
        <end position="414"/>
    </location>
</feature>
<sequence>SCLCGSAPCLLCGCCPSAKNSTISRLLFTFFLFLGTLVSIIMIIPGVEKELHKLPGFCEGSGSVLGVQTHVNCRSFLGHKAVYRMGFAMAAFFCLFAVLMVCVRSSKDPRAAVQNGWVPVPGGLEGQGWDPHRVQTVPPLSSHSFWFFKFLVLVGITVGAFYIPDGAFNSVWFYFGVVGSFLFILIQLVLLIDFAHSWSQLWLRKASESNSKGWYAALCTVTFVFYAASIAAIALLYVYYTKPQGCTEGKALISINLLLCLIVSVVSILPKIQEAQPHSGLLQASLITLYTIYITWAALANVPTQSCNPTLLVRNSTSTGTDTEPLTTWWDASSIVGLIIFILCTLFISLRSSDHPQVNKLMLTEEGGHGAGPGEVAEPGPHRAYDNEQDGVSYNYTFFHLCLLLAALYIMMTLTNWYRPDESLQVLRSPWTAVWVKICSSWAGLLLYLWTLVAPLVLPDRDFS</sequence>
<name>A0A7K4QXN5_9TYRA</name>
<dbReference type="InterPro" id="IPR005016">
    <property type="entry name" value="TDE1/TMS"/>
</dbReference>
<feature type="transmembrane region" description="Helical" evidence="6">
    <location>
        <begin position="145"/>
        <end position="164"/>
    </location>
</feature>
<feature type="transmembrane region" description="Helical" evidence="6">
    <location>
        <begin position="251"/>
        <end position="269"/>
    </location>
</feature>
<keyword evidence="4 6" id="KW-1133">Transmembrane helix</keyword>
<dbReference type="AlphaFoldDB" id="A0A7K4QXN5"/>
<keyword evidence="5 6" id="KW-0472">Membrane</keyword>
<dbReference type="GO" id="GO:0016020">
    <property type="term" value="C:membrane"/>
    <property type="evidence" value="ECO:0007669"/>
    <property type="project" value="UniProtKB-SubCell"/>
</dbReference>
<dbReference type="Proteomes" id="UP000556200">
    <property type="component" value="Unassembled WGS sequence"/>
</dbReference>
<keyword evidence="8" id="KW-1185">Reference proteome</keyword>
<accession>A0A7K4QXN5</accession>
<evidence type="ECO:0000256" key="1">
    <source>
        <dbReference type="ARBA" id="ARBA00004141"/>
    </source>
</evidence>
<feature type="transmembrane region" description="Helical" evidence="6">
    <location>
        <begin position="281"/>
        <end position="299"/>
    </location>
</feature>
<organism evidence="7 8">
    <name type="scientific">Neopipo cinnamomea</name>
    <dbReference type="NCBI Taxonomy" id="456388"/>
    <lineage>
        <taxon>Eukaryota</taxon>
        <taxon>Metazoa</taxon>
        <taxon>Chordata</taxon>
        <taxon>Craniata</taxon>
        <taxon>Vertebrata</taxon>
        <taxon>Euteleostomi</taxon>
        <taxon>Archelosauria</taxon>
        <taxon>Archosauria</taxon>
        <taxon>Dinosauria</taxon>
        <taxon>Saurischia</taxon>
        <taxon>Theropoda</taxon>
        <taxon>Coelurosauria</taxon>
        <taxon>Aves</taxon>
        <taxon>Neognathae</taxon>
        <taxon>Neoaves</taxon>
        <taxon>Telluraves</taxon>
        <taxon>Australaves</taxon>
        <taxon>Passeriformes</taxon>
        <taxon>Tyrannidae</taxon>
        <taxon>Neopipo</taxon>
    </lineage>
</organism>
<keyword evidence="3 6" id="KW-0812">Transmembrane</keyword>